<keyword evidence="2 6" id="KW-0812">Transmembrane</keyword>
<feature type="transmembrane region" description="Helical" evidence="6">
    <location>
        <begin position="61"/>
        <end position="81"/>
    </location>
</feature>
<protein>
    <submittedName>
        <fullName evidence="7">DoxX family protein</fullName>
    </submittedName>
</protein>
<dbReference type="EMBL" id="JAENHO010000001">
    <property type="protein sequence ID" value="MBL7253357.1"/>
    <property type="molecule type" value="Genomic_DNA"/>
</dbReference>
<evidence type="ECO:0000313" key="7">
    <source>
        <dbReference type="EMBL" id="MBL7253357.1"/>
    </source>
</evidence>
<dbReference type="Pfam" id="PF13564">
    <property type="entry name" value="DoxX_2"/>
    <property type="match status" value="1"/>
</dbReference>
<dbReference type="InterPro" id="IPR032808">
    <property type="entry name" value="DoxX"/>
</dbReference>
<name>A0ABS1VF72_9ACTN</name>
<reference evidence="7 8" key="1">
    <citation type="submission" date="2021-01" db="EMBL/GenBank/DDBJ databases">
        <title>Actinoplanes sp. nov. LDG1-01 isolated from lichen.</title>
        <authorList>
            <person name="Saeng-In P."/>
            <person name="Phongsopitanun W."/>
            <person name="Kanchanasin P."/>
            <person name="Yuki M."/>
            <person name="Kudo T."/>
            <person name="Ohkuma M."/>
            <person name="Tanasupawat S."/>
        </authorList>
    </citation>
    <scope>NUCLEOTIDE SEQUENCE [LARGE SCALE GENOMIC DNA]</scope>
    <source>
        <strain evidence="7 8">LDG1-01</strain>
    </source>
</reference>
<feature type="region of interest" description="Disordered" evidence="5">
    <location>
        <begin position="1"/>
        <end position="34"/>
    </location>
</feature>
<proteinExistence type="predicted"/>
<evidence type="ECO:0000313" key="8">
    <source>
        <dbReference type="Proteomes" id="UP000598996"/>
    </source>
</evidence>
<evidence type="ECO:0000256" key="3">
    <source>
        <dbReference type="ARBA" id="ARBA00022989"/>
    </source>
</evidence>
<feature type="transmembrane region" description="Helical" evidence="6">
    <location>
        <begin position="88"/>
        <end position="105"/>
    </location>
</feature>
<keyword evidence="8" id="KW-1185">Reference proteome</keyword>
<dbReference type="Proteomes" id="UP000598996">
    <property type="component" value="Unassembled WGS sequence"/>
</dbReference>
<evidence type="ECO:0000256" key="6">
    <source>
        <dbReference type="SAM" id="Phobius"/>
    </source>
</evidence>
<evidence type="ECO:0000256" key="1">
    <source>
        <dbReference type="ARBA" id="ARBA00004141"/>
    </source>
</evidence>
<keyword evidence="4 6" id="KW-0472">Membrane</keyword>
<gene>
    <name evidence="7" type="ORF">JKJ07_03445</name>
</gene>
<sequence length="108" mass="11338">MPGRPLRRRTLDVPARTGRARRPRAPDPPLTGIQRHRRSLSGVLAAVGLVLPAALDIVPVLVPLAAVGLVLLMAGAAIVHLRRGESKPIIVNLLFLALAATVAIGRSA</sequence>
<evidence type="ECO:0000256" key="5">
    <source>
        <dbReference type="SAM" id="MobiDB-lite"/>
    </source>
</evidence>
<feature type="transmembrane region" description="Helical" evidence="6">
    <location>
        <begin position="39"/>
        <end position="55"/>
    </location>
</feature>
<evidence type="ECO:0000256" key="2">
    <source>
        <dbReference type="ARBA" id="ARBA00022692"/>
    </source>
</evidence>
<accession>A0ABS1VF72</accession>
<keyword evidence="3 6" id="KW-1133">Transmembrane helix</keyword>
<evidence type="ECO:0000256" key="4">
    <source>
        <dbReference type="ARBA" id="ARBA00023136"/>
    </source>
</evidence>
<organism evidence="7 8">
    <name type="scientific">Paractinoplanes lichenicola</name>
    <dbReference type="NCBI Taxonomy" id="2802976"/>
    <lineage>
        <taxon>Bacteria</taxon>
        <taxon>Bacillati</taxon>
        <taxon>Actinomycetota</taxon>
        <taxon>Actinomycetes</taxon>
        <taxon>Micromonosporales</taxon>
        <taxon>Micromonosporaceae</taxon>
        <taxon>Paractinoplanes</taxon>
    </lineage>
</organism>
<comment type="subcellular location">
    <subcellularLocation>
        <location evidence="1">Membrane</location>
        <topology evidence="1">Multi-pass membrane protein</topology>
    </subcellularLocation>
</comment>
<comment type="caution">
    <text evidence="7">The sequence shown here is derived from an EMBL/GenBank/DDBJ whole genome shotgun (WGS) entry which is preliminary data.</text>
</comment>